<feature type="coiled-coil region" evidence="1">
    <location>
        <begin position="61"/>
        <end position="95"/>
    </location>
</feature>
<evidence type="ECO:0000256" key="2">
    <source>
        <dbReference type="SAM" id="MobiDB-lite"/>
    </source>
</evidence>
<dbReference type="Proteomes" id="UP000324222">
    <property type="component" value="Unassembled WGS sequence"/>
</dbReference>
<proteinExistence type="predicted"/>
<feature type="compositionally biased region" description="Polar residues" evidence="2">
    <location>
        <begin position="9"/>
        <end position="19"/>
    </location>
</feature>
<evidence type="ECO:0000313" key="3">
    <source>
        <dbReference type="EMBL" id="MPC83978.1"/>
    </source>
</evidence>
<feature type="region of interest" description="Disordered" evidence="2">
    <location>
        <begin position="35"/>
        <end position="54"/>
    </location>
</feature>
<dbReference type="AlphaFoldDB" id="A0A5B7ITI5"/>
<comment type="caution">
    <text evidence="3">The sequence shown here is derived from an EMBL/GenBank/DDBJ whole genome shotgun (WGS) entry which is preliminary data.</text>
</comment>
<name>A0A5B7ITI5_PORTR</name>
<gene>
    <name evidence="3" type="ORF">E2C01_078702</name>
</gene>
<keyword evidence="1" id="KW-0175">Coiled coil</keyword>
<sequence length="122" mass="13540">MPYERRSYPTKTAPTQETLTCPKGNNVVRALKKPQSPLASATRPGQVVIPQGGHLAPGVSCRRVEARATCVEEEEEKEEEKKEEEEEEKRKAVRCLWVQCSQGWVFVSAAVTSGGFIDRPPS</sequence>
<keyword evidence="4" id="KW-1185">Reference proteome</keyword>
<evidence type="ECO:0000256" key="1">
    <source>
        <dbReference type="SAM" id="Coils"/>
    </source>
</evidence>
<evidence type="ECO:0000313" key="4">
    <source>
        <dbReference type="Proteomes" id="UP000324222"/>
    </source>
</evidence>
<accession>A0A5B7ITI5</accession>
<feature type="region of interest" description="Disordered" evidence="2">
    <location>
        <begin position="1"/>
        <end position="21"/>
    </location>
</feature>
<reference evidence="3 4" key="1">
    <citation type="submission" date="2019-05" db="EMBL/GenBank/DDBJ databases">
        <title>Another draft genome of Portunus trituberculatus and its Hox gene families provides insights of decapod evolution.</title>
        <authorList>
            <person name="Jeong J.-H."/>
            <person name="Song I."/>
            <person name="Kim S."/>
            <person name="Choi T."/>
            <person name="Kim D."/>
            <person name="Ryu S."/>
            <person name="Kim W."/>
        </authorList>
    </citation>
    <scope>NUCLEOTIDE SEQUENCE [LARGE SCALE GENOMIC DNA]</scope>
    <source>
        <tissue evidence="3">Muscle</tissue>
    </source>
</reference>
<protein>
    <submittedName>
        <fullName evidence="3">Uncharacterized protein</fullName>
    </submittedName>
</protein>
<organism evidence="3 4">
    <name type="scientific">Portunus trituberculatus</name>
    <name type="common">Swimming crab</name>
    <name type="synonym">Neptunus trituberculatus</name>
    <dbReference type="NCBI Taxonomy" id="210409"/>
    <lineage>
        <taxon>Eukaryota</taxon>
        <taxon>Metazoa</taxon>
        <taxon>Ecdysozoa</taxon>
        <taxon>Arthropoda</taxon>
        <taxon>Crustacea</taxon>
        <taxon>Multicrustacea</taxon>
        <taxon>Malacostraca</taxon>
        <taxon>Eumalacostraca</taxon>
        <taxon>Eucarida</taxon>
        <taxon>Decapoda</taxon>
        <taxon>Pleocyemata</taxon>
        <taxon>Brachyura</taxon>
        <taxon>Eubrachyura</taxon>
        <taxon>Portunoidea</taxon>
        <taxon>Portunidae</taxon>
        <taxon>Portuninae</taxon>
        <taxon>Portunus</taxon>
    </lineage>
</organism>
<dbReference type="EMBL" id="VSRR010064079">
    <property type="protein sequence ID" value="MPC83978.1"/>
    <property type="molecule type" value="Genomic_DNA"/>
</dbReference>